<dbReference type="InterPro" id="IPR039793">
    <property type="entry name" value="UROS/Hem4"/>
</dbReference>
<organism evidence="2 3">
    <name type="scientific">Parageobacillus genomosp. 1</name>
    <dbReference type="NCBI Taxonomy" id="1295642"/>
    <lineage>
        <taxon>Bacteria</taxon>
        <taxon>Bacillati</taxon>
        <taxon>Bacillota</taxon>
        <taxon>Bacilli</taxon>
        <taxon>Bacillales</taxon>
        <taxon>Anoxybacillaceae</taxon>
        <taxon>Parageobacillus</taxon>
    </lineage>
</organism>
<dbReference type="InterPro" id="IPR003754">
    <property type="entry name" value="4pyrrol_synth_uPrphyn_synth"/>
</dbReference>
<dbReference type="AlphaFoldDB" id="A0ABC9VFR7"/>
<dbReference type="EMBL" id="AOTZ01000004">
    <property type="protein sequence ID" value="EZP77400.1"/>
    <property type="molecule type" value="Genomic_DNA"/>
</dbReference>
<dbReference type="GO" id="GO:0004852">
    <property type="term" value="F:uroporphyrinogen-III synthase activity"/>
    <property type="evidence" value="ECO:0007669"/>
    <property type="project" value="UniProtKB-EC"/>
</dbReference>
<dbReference type="Proteomes" id="UP000023566">
    <property type="component" value="Chromosome"/>
</dbReference>
<evidence type="ECO:0000259" key="1">
    <source>
        <dbReference type="Pfam" id="PF02602"/>
    </source>
</evidence>
<comment type="caution">
    <text evidence="2">The sequence shown here is derived from an EMBL/GenBank/DDBJ whole genome shotgun (WGS) entry which is preliminary data.</text>
</comment>
<dbReference type="Gene3D" id="3.40.50.10090">
    <property type="match status" value="2"/>
</dbReference>
<keyword evidence="2" id="KW-0456">Lyase</keyword>
<dbReference type="PANTHER" id="PTHR40082:SF1">
    <property type="entry name" value="BLR5956 PROTEIN"/>
    <property type="match status" value="1"/>
</dbReference>
<feature type="domain" description="Tetrapyrrole biosynthesis uroporphyrinogen III synthase" evidence="1">
    <location>
        <begin position="16"/>
        <end position="255"/>
    </location>
</feature>
<name>A0ABC9VFR7_9BACL</name>
<dbReference type="SUPFAM" id="SSF69618">
    <property type="entry name" value="HemD-like"/>
    <property type="match status" value="1"/>
</dbReference>
<protein>
    <submittedName>
        <fullName evidence="2">Uroporphyrinogen-III synthase</fullName>
        <ecNumber evidence="2">4.2.1.75</ecNumber>
    </submittedName>
</protein>
<proteinExistence type="predicted"/>
<evidence type="ECO:0000313" key="2">
    <source>
        <dbReference type="EMBL" id="EZP77400.1"/>
    </source>
</evidence>
<dbReference type="PANTHER" id="PTHR40082">
    <property type="entry name" value="BLR5956 PROTEIN"/>
    <property type="match status" value="1"/>
</dbReference>
<dbReference type="Pfam" id="PF02602">
    <property type="entry name" value="HEM4"/>
    <property type="match status" value="1"/>
</dbReference>
<accession>A0ABC9VFR7</accession>
<reference evidence="2 3" key="1">
    <citation type="journal article" date="2014" name="Appl. Microbiol. Biotechnol.">
        <title>Transformable facultative thermophile Geobacillus stearothermophilus NUB3621 as a host strain for metabolic engineering.</title>
        <authorList>
            <person name="Blanchard K."/>
            <person name="Robic S."/>
            <person name="Matsumura I."/>
        </authorList>
    </citation>
    <scope>NUCLEOTIDE SEQUENCE [LARGE SCALE GENOMIC DNA]</scope>
    <source>
        <strain evidence="2 3">NUB3621</strain>
    </source>
</reference>
<dbReference type="NCBIfam" id="NF004584">
    <property type="entry name" value="PRK05928.2-1"/>
    <property type="match status" value="1"/>
</dbReference>
<dbReference type="CDD" id="cd06578">
    <property type="entry name" value="HemD"/>
    <property type="match status" value="1"/>
</dbReference>
<dbReference type="GO" id="GO:0006779">
    <property type="term" value="P:porphyrin-containing compound biosynthetic process"/>
    <property type="evidence" value="ECO:0007669"/>
    <property type="project" value="UniProtKB-ARBA"/>
</dbReference>
<dbReference type="RefSeq" id="WP_043904520.1">
    <property type="nucleotide sequence ID" value="NZ_CM002692.1"/>
</dbReference>
<gene>
    <name evidence="2" type="primary">hemD</name>
    <name evidence="2" type="ORF">H839_07184</name>
</gene>
<evidence type="ECO:0000313" key="3">
    <source>
        <dbReference type="Proteomes" id="UP000023566"/>
    </source>
</evidence>
<sequence>MRGKRIALCASRKLEEMSTLIEKQGGIAVVRPAQGTVFLKEKELEEEMRAVMAVCPDWFIFTTGIGVETLLEAAERGNIKEEWLTAIQKAHVAARGYKTVAALKKIGISPIAVSDDGTTKGLIRSLAEFTLTGKQVVVQLHGDTAPALKQYLTENGASYSELLPYRHVAPDSQTLETLYEEIVRREVDAVCFTAAVQVRFLFSFVKEQKDIELFRRILNEHVVACAVGKVAQEALQEEGITRVIAPKLERMGAMIVTLSQYFEQKKTFA</sequence>
<dbReference type="InterPro" id="IPR036108">
    <property type="entry name" value="4pyrrol_syn_uPrphyn_synt_sf"/>
</dbReference>
<dbReference type="EC" id="4.2.1.75" evidence="2"/>
<keyword evidence="3" id="KW-1185">Reference proteome</keyword>